<keyword evidence="3" id="KW-1185">Reference proteome</keyword>
<feature type="region of interest" description="Disordered" evidence="1">
    <location>
        <begin position="1"/>
        <end position="21"/>
    </location>
</feature>
<evidence type="ECO:0000313" key="3">
    <source>
        <dbReference type="Proteomes" id="UP001163046"/>
    </source>
</evidence>
<organism evidence="2 3">
    <name type="scientific">Desmophyllum pertusum</name>
    <dbReference type="NCBI Taxonomy" id="174260"/>
    <lineage>
        <taxon>Eukaryota</taxon>
        <taxon>Metazoa</taxon>
        <taxon>Cnidaria</taxon>
        <taxon>Anthozoa</taxon>
        <taxon>Hexacorallia</taxon>
        <taxon>Scleractinia</taxon>
        <taxon>Caryophylliina</taxon>
        <taxon>Caryophylliidae</taxon>
        <taxon>Desmophyllum</taxon>
    </lineage>
</organism>
<dbReference type="AlphaFoldDB" id="A0A9W9ZCD5"/>
<evidence type="ECO:0000256" key="1">
    <source>
        <dbReference type="SAM" id="MobiDB-lite"/>
    </source>
</evidence>
<reference evidence="2" key="1">
    <citation type="submission" date="2023-01" db="EMBL/GenBank/DDBJ databases">
        <title>Genome assembly of the deep-sea coral Lophelia pertusa.</title>
        <authorList>
            <person name="Herrera S."/>
            <person name="Cordes E."/>
        </authorList>
    </citation>
    <scope>NUCLEOTIDE SEQUENCE</scope>
    <source>
        <strain evidence="2">USNM1676648</strain>
        <tissue evidence="2">Polyp</tissue>
    </source>
</reference>
<proteinExistence type="predicted"/>
<name>A0A9W9ZCD5_9CNID</name>
<accession>A0A9W9ZCD5</accession>
<comment type="caution">
    <text evidence="2">The sequence shown here is derived from an EMBL/GenBank/DDBJ whole genome shotgun (WGS) entry which is preliminary data.</text>
</comment>
<evidence type="ECO:0000313" key="2">
    <source>
        <dbReference type="EMBL" id="KAJ7379143.1"/>
    </source>
</evidence>
<sequence length="162" mass="18005">MEKRADIKVTSSLAESFDDDKTKRSSSDLELFEGDMLLTKEQIQAAVNGQNPSNVGGARGLSSTYMKWPRGIVYYTIDTLVGQVLAISEENNRFLSVLAASPTAQLFMRLDTLLDSSTNKVDPIAINMWRFCGTTFQKNEAPSTPVAYNMKELLHDYDLLAV</sequence>
<dbReference type="Proteomes" id="UP001163046">
    <property type="component" value="Unassembled WGS sequence"/>
</dbReference>
<protein>
    <submittedName>
        <fullName evidence="2">Uncharacterized protein</fullName>
    </submittedName>
</protein>
<gene>
    <name evidence="2" type="ORF">OS493_017641</name>
</gene>
<dbReference type="EMBL" id="MU826359">
    <property type="protein sequence ID" value="KAJ7379143.1"/>
    <property type="molecule type" value="Genomic_DNA"/>
</dbReference>